<feature type="transmembrane region" description="Helical" evidence="1">
    <location>
        <begin position="44"/>
        <end position="61"/>
    </location>
</feature>
<dbReference type="EMBL" id="CP002198">
    <property type="protein sequence ID" value="ADN14423.1"/>
    <property type="molecule type" value="Genomic_DNA"/>
</dbReference>
<evidence type="ECO:0000256" key="1">
    <source>
        <dbReference type="SAM" id="Phobius"/>
    </source>
</evidence>
<reference evidence="3" key="1">
    <citation type="journal article" date="2011" name="MBio">
        <title>Novel metabolic attributes of the genus Cyanothece, comprising a group of unicellular nitrogen-fixing Cyanobacteria.</title>
        <authorList>
            <person name="Bandyopadhyay A."/>
            <person name="Elvitigala T."/>
            <person name="Welsh E."/>
            <person name="Stockel J."/>
            <person name="Liberton M."/>
            <person name="Min H."/>
            <person name="Sherman L.A."/>
            <person name="Pakrasi H.B."/>
        </authorList>
    </citation>
    <scope>NUCLEOTIDE SEQUENCE [LARGE SCALE GENOMIC DNA]</scope>
    <source>
        <strain evidence="3">PCC 7822</strain>
    </source>
</reference>
<name>E0UGU2_GLOV7</name>
<feature type="transmembrane region" description="Helical" evidence="1">
    <location>
        <begin position="21"/>
        <end position="38"/>
    </location>
</feature>
<organism evidence="2 3">
    <name type="scientific">Gloeothece verrucosa (strain PCC 7822)</name>
    <name type="common">Cyanothece sp. (strain PCC 7822)</name>
    <dbReference type="NCBI Taxonomy" id="497965"/>
    <lineage>
        <taxon>Bacteria</taxon>
        <taxon>Bacillati</taxon>
        <taxon>Cyanobacteriota</taxon>
        <taxon>Cyanophyceae</taxon>
        <taxon>Oscillatoriophycideae</taxon>
        <taxon>Chroococcales</taxon>
        <taxon>Aphanothecaceae</taxon>
        <taxon>Gloeothece</taxon>
        <taxon>Gloeothece verrucosa</taxon>
    </lineage>
</organism>
<dbReference type="PANTHER" id="PTHR14136:SF17">
    <property type="entry name" value="BTB_POZ DOMAIN-CONTAINING PROTEIN KCTD9"/>
    <property type="match status" value="1"/>
</dbReference>
<dbReference type="InterPro" id="IPR051082">
    <property type="entry name" value="Pentapeptide-BTB/POZ_domain"/>
</dbReference>
<gene>
    <name evidence="2" type="ordered locus">Cyan7822_2449</name>
</gene>
<dbReference type="InterPro" id="IPR001646">
    <property type="entry name" value="5peptide_repeat"/>
</dbReference>
<evidence type="ECO:0000313" key="3">
    <source>
        <dbReference type="Proteomes" id="UP000008206"/>
    </source>
</evidence>
<accession>E0UGU2</accession>
<dbReference type="STRING" id="497965.Cyan7822_2449"/>
<keyword evidence="3" id="KW-1185">Reference proteome</keyword>
<dbReference type="Proteomes" id="UP000008206">
    <property type="component" value="Chromosome"/>
</dbReference>
<proteinExistence type="predicted"/>
<dbReference type="HOGENOM" id="CLU_1092900_0_0_3"/>
<keyword evidence="1" id="KW-0472">Membrane</keyword>
<dbReference type="AlphaFoldDB" id="E0UGU2"/>
<dbReference type="Pfam" id="PF00805">
    <property type="entry name" value="Pentapeptide"/>
    <property type="match status" value="2"/>
</dbReference>
<keyword evidence="1" id="KW-1133">Transmembrane helix</keyword>
<dbReference type="SUPFAM" id="SSF141571">
    <property type="entry name" value="Pentapeptide repeat-like"/>
    <property type="match status" value="1"/>
</dbReference>
<protein>
    <submittedName>
        <fullName evidence="2">Uncharacterized low-complexity protein-like protein</fullName>
    </submittedName>
</protein>
<keyword evidence="1" id="KW-0812">Transmembrane</keyword>
<evidence type="ECO:0000313" key="2">
    <source>
        <dbReference type="EMBL" id="ADN14423.1"/>
    </source>
</evidence>
<dbReference type="eggNOG" id="COG1357">
    <property type="taxonomic scope" value="Bacteria"/>
</dbReference>
<dbReference type="PANTHER" id="PTHR14136">
    <property type="entry name" value="BTB_POZ DOMAIN-CONTAINING PROTEIN KCTD9"/>
    <property type="match status" value="1"/>
</dbReference>
<dbReference type="Gene3D" id="2.160.20.80">
    <property type="entry name" value="E3 ubiquitin-protein ligase SopA"/>
    <property type="match status" value="1"/>
</dbReference>
<dbReference type="OrthoDB" id="453283at2"/>
<sequence>MVPNRNRMSLYQDAKASFKSLVGQSVIVFVGLIVMLLLTGRKPSGFIVGLSFVVGVGFVAWSEARRLTEFESAEEPEDLEPPQRQQTQTVKPSTVKELLRLCQLDKSRIDVNQQSILRVLLSKNISDKELQRLTLEVVQADQANFVKLAEIAGLSLAEDLKGANLSCANLSGVNLSGAYLIGAYLIGADLIGADLSCAILSGADLSRAILSGADLSCAILSGAYLGGANLSGANLFDAYLFDAYLGGADLSGVNVENAQFGDNEGIDEILKQDLIRRGAIFIDSPGYRSRVTTSR</sequence>
<dbReference type="KEGG" id="cyj:Cyan7822_2449"/>
<dbReference type="RefSeq" id="WP_013322528.1">
    <property type="nucleotide sequence ID" value="NC_014501.1"/>
</dbReference>